<dbReference type="EMBL" id="LANU01000002">
    <property type="protein sequence ID" value="KJV65584.1"/>
    <property type="molecule type" value="Genomic_DNA"/>
</dbReference>
<dbReference type="RefSeq" id="WP_045804863.1">
    <property type="nucleotide sequence ID" value="NZ_LANU01000002.1"/>
</dbReference>
<keyword evidence="1" id="KW-0812">Transmembrane</keyword>
<evidence type="ECO:0000313" key="2">
    <source>
        <dbReference type="EMBL" id="KJV65584.1"/>
    </source>
</evidence>
<comment type="caution">
    <text evidence="2">The sequence shown here is derived from an EMBL/GenBank/DDBJ whole genome shotgun (WGS) entry which is preliminary data.</text>
</comment>
<dbReference type="Proteomes" id="UP000033546">
    <property type="component" value="Unassembled WGS sequence"/>
</dbReference>
<keyword evidence="1" id="KW-0472">Membrane</keyword>
<feature type="transmembrane region" description="Helical" evidence="1">
    <location>
        <begin position="6"/>
        <end position="27"/>
    </location>
</feature>
<keyword evidence="1" id="KW-1133">Transmembrane helix</keyword>
<dbReference type="PATRIC" id="fig|1359167.3.peg.514"/>
<reference evidence="2 3" key="1">
    <citation type="submission" date="2015-02" db="EMBL/GenBank/DDBJ databases">
        <title>Genome Sequencing of Rickettsiales.</title>
        <authorList>
            <person name="Daugherty S.C."/>
            <person name="Su Q."/>
            <person name="Abolude K."/>
            <person name="Beier-Sexton M."/>
            <person name="Carlyon J.A."/>
            <person name="Carter R."/>
            <person name="Day N.P."/>
            <person name="Dumler S.J."/>
            <person name="Dyachenko V."/>
            <person name="Godinez A."/>
            <person name="Kurtti T.J."/>
            <person name="Lichay M."/>
            <person name="Mullins K.E."/>
            <person name="Ott S."/>
            <person name="Pappas-Brown V."/>
            <person name="Paris D.H."/>
            <person name="Patel P."/>
            <person name="Richards A.L."/>
            <person name="Sadzewicz L."/>
            <person name="Sears K."/>
            <person name="Seidman D."/>
            <person name="Sengamalay N."/>
            <person name="Stenos J."/>
            <person name="Tallon L.J."/>
            <person name="Vincent G."/>
            <person name="Fraser C.M."/>
            <person name="Munderloh U."/>
            <person name="Dunning-Hotopp J.C."/>
        </authorList>
    </citation>
    <scope>NUCLEOTIDE SEQUENCE [LARGE SCALE GENOMIC DNA]</scope>
    <source>
        <strain evidence="2 3">EmCRT</strain>
    </source>
</reference>
<name>A0A0F3NFC2_9RICK</name>
<protein>
    <submittedName>
        <fullName evidence="2">Uncharacterized protein</fullName>
    </submittedName>
</protein>
<dbReference type="AlphaFoldDB" id="A0A0F3NFC2"/>
<evidence type="ECO:0000313" key="3">
    <source>
        <dbReference type="Proteomes" id="UP000033546"/>
    </source>
</evidence>
<evidence type="ECO:0000256" key="1">
    <source>
        <dbReference type="SAM" id="Phobius"/>
    </source>
</evidence>
<gene>
    <name evidence="2" type="ORF">EMUCRT_0529</name>
</gene>
<accession>A0A0F3NFC2</accession>
<organism evidence="2 3">
    <name type="scientific">Ehrlichia cf. muris str. EmCRT</name>
    <dbReference type="NCBI Taxonomy" id="1359167"/>
    <lineage>
        <taxon>Bacteria</taxon>
        <taxon>Pseudomonadati</taxon>
        <taxon>Pseudomonadota</taxon>
        <taxon>Alphaproteobacteria</taxon>
        <taxon>Rickettsiales</taxon>
        <taxon>Anaplasmataceae</taxon>
        <taxon>Ehrlichia</taxon>
    </lineage>
</organism>
<proteinExistence type="predicted"/>
<sequence>MKTLEIVGLVVGILVAVFCAVALYYLIRFLLKPKLHLPEYDDIPRSLTVGVKNFSMPRSYLRSTFIMYNFEQETVDNIISMVRDLRFQLSSVYCYRDLLRNLEGCEEKSDEGIIVQQKIKSCDSMASSFSCEIQKALEAALEESESSVVASSNTCNSVVLFYKQLHELGREIKECVSDIFSEVYDTQAHVAYNLTIESIMTECERKLFIFDGARGVRKCLGSSSLGPVSK</sequence>